<dbReference type="GO" id="GO:0006811">
    <property type="term" value="P:monoatomic ion transport"/>
    <property type="evidence" value="ECO:0007669"/>
    <property type="project" value="UniProtKB-KW"/>
</dbReference>
<dbReference type="Gene3D" id="1.10.287.570">
    <property type="entry name" value="Helical hairpin bin"/>
    <property type="match status" value="1"/>
</dbReference>
<dbReference type="Pfam" id="PF07565">
    <property type="entry name" value="Band_3_cyto"/>
    <property type="match status" value="1"/>
</dbReference>
<comment type="caution">
    <text evidence="12">The sequence shown here is derived from an EMBL/GenBank/DDBJ whole genome shotgun (WGS) entry which is preliminary data.</text>
</comment>
<evidence type="ECO:0000256" key="9">
    <source>
        <dbReference type="SAM" id="Phobius"/>
    </source>
</evidence>
<evidence type="ECO:0000256" key="2">
    <source>
        <dbReference type="ARBA" id="ARBA00010993"/>
    </source>
</evidence>
<feature type="transmembrane region" description="Helical" evidence="9">
    <location>
        <begin position="729"/>
        <end position="747"/>
    </location>
</feature>
<evidence type="ECO:0000313" key="13">
    <source>
        <dbReference type="Proteomes" id="UP001626550"/>
    </source>
</evidence>
<comment type="similarity">
    <text evidence="2">Belongs to the anion exchanger (TC 2.A.31) family.</text>
</comment>
<evidence type="ECO:0000256" key="5">
    <source>
        <dbReference type="ARBA" id="ARBA00022692"/>
    </source>
</evidence>
<evidence type="ECO:0000313" key="12">
    <source>
        <dbReference type="EMBL" id="KAL3313096.1"/>
    </source>
</evidence>
<accession>A0ABD2Q0C0</accession>
<feature type="transmembrane region" description="Helical" evidence="9">
    <location>
        <begin position="584"/>
        <end position="605"/>
    </location>
</feature>
<evidence type="ECO:0000256" key="1">
    <source>
        <dbReference type="ARBA" id="ARBA00004651"/>
    </source>
</evidence>
<dbReference type="AlphaFoldDB" id="A0ABD2Q0C0"/>
<dbReference type="EMBL" id="JBJKFK010001439">
    <property type="protein sequence ID" value="KAL3313096.1"/>
    <property type="molecule type" value="Genomic_DNA"/>
</dbReference>
<dbReference type="InterPro" id="IPR011531">
    <property type="entry name" value="HCO3_transpt-like_TM_dom"/>
</dbReference>
<evidence type="ECO:0000256" key="6">
    <source>
        <dbReference type="ARBA" id="ARBA00022989"/>
    </source>
</evidence>
<dbReference type="PANTHER" id="PTHR11453">
    <property type="entry name" value="ANION EXCHANGE PROTEIN"/>
    <property type="match status" value="1"/>
</dbReference>
<evidence type="ECO:0008006" key="14">
    <source>
        <dbReference type="Google" id="ProtNLM"/>
    </source>
</evidence>
<dbReference type="PANTHER" id="PTHR11453:SF47">
    <property type="entry name" value="ANION EXCHANGE PROTEIN"/>
    <property type="match status" value="1"/>
</dbReference>
<feature type="transmembrane region" description="Helical" evidence="9">
    <location>
        <begin position="521"/>
        <end position="543"/>
    </location>
</feature>
<dbReference type="InterPro" id="IPR013769">
    <property type="entry name" value="Band3_cytoplasmic_dom"/>
</dbReference>
<keyword evidence="7" id="KW-0406">Ion transport</keyword>
<gene>
    <name evidence="12" type="ORF">Ciccas_008304</name>
</gene>
<feature type="transmembrane region" description="Helical" evidence="9">
    <location>
        <begin position="386"/>
        <end position="406"/>
    </location>
</feature>
<organism evidence="12 13">
    <name type="scientific">Cichlidogyrus casuarinus</name>
    <dbReference type="NCBI Taxonomy" id="1844966"/>
    <lineage>
        <taxon>Eukaryota</taxon>
        <taxon>Metazoa</taxon>
        <taxon>Spiralia</taxon>
        <taxon>Lophotrochozoa</taxon>
        <taxon>Platyhelminthes</taxon>
        <taxon>Monogenea</taxon>
        <taxon>Monopisthocotylea</taxon>
        <taxon>Dactylogyridea</taxon>
        <taxon>Ancyrocephalidae</taxon>
        <taxon>Cichlidogyrus</taxon>
    </lineage>
</organism>
<evidence type="ECO:0000259" key="11">
    <source>
        <dbReference type="Pfam" id="PF07565"/>
    </source>
</evidence>
<dbReference type="GO" id="GO:0005886">
    <property type="term" value="C:plasma membrane"/>
    <property type="evidence" value="ECO:0007669"/>
    <property type="project" value="UniProtKB-SubCell"/>
</dbReference>
<dbReference type="InterPro" id="IPR016152">
    <property type="entry name" value="PTrfase/Anion_transptr"/>
</dbReference>
<feature type="transmembrane region" description="Helical" evidence="9">
    <location>
        <begin position="299"/>
        <end position="323"/>
    </location>
</feature>
<reference evidence="12 13" key="1">
    <citation type="submission" date="2024-11" db="EMBL/GenBank/DDBJ databases">
        <title>Adaptive evolution of stress response genes in parasites aligns with host niche diversity.</title>
        <authorList>
            <person name="Hahn C."/>
            <person name="Resl P."/>
        </authorList>
    </citation>
    <scope>NUCLEOTIDE SEQUENCE [LARGE SCALE GENOMIC DNA]</scope>
    <source>
        <strain evidence="12">EGGRZ-B1_66</strain>
        <tissue evidence="12">Body</tissue>
    </source>
</reference>
<feature type="transmembrane region" description="Helical" evidence="9">
    <location>
        <begin position="356"/>
        <end position="374"/>
    </location>
</feature>
<dbReference type="InterPro" id="IPR003020">
    <property type="entry name" value="HCO3_transpt_euk"/>
</dbReference>
<comment type="subcellular location">
    <subcellularLocation>
        <location evidence="1">Cell membrane</location>
        <topology evidence="1">Multi-pass membrane protein</topology>
    </subcellularLocation>
</comment>
<feature type="transmembrane region" description="Helical" evidence="9">
    <location>
        <begin position="487"/>
        <end position="509"/>
    </location>
</feature>
<dbReference type="Proteomes" id="UP001626550">
    <property type="component" value="Unassembled WGS sequence"/>
</dbReference>
<evidence type="ECO:0000256" key="4">
    <source>
        <dbReference type="ARBA" id="ARBA00022475"/>
    </source>
</evidence>
<feature type="domain" description="Bicarbonate transporter-like transmembrane" evidence="10">
    <location>
        <begin position="274"/>
        <end position="651"/>
    </location>
</feature>
<keyword evidence="8 9" id="KW-0472">Membrane</keyword>
<feature type="transmembrane region" description="Helical" evidence="9">
    <location>
        <begin position="418"/>
        <end position="442"/>
    </location>
</feature>
<keyword evidence="5 9" id="KW-0812">Transmembrane</keyword>
<feature type="domain" description="Bicarbonate transporter-like transmembrane" evidence="10">
    <location>
        <begin position="652"/>
        <end position="769"/>
    </location>
</feature>
<dbReference type="Pfam" id="PF00955">
    <property type="entry name" value="HCO3_cotransp"/>
    <property type="match status" value="2"/>
</dbReference>
<feature type="domain" description="Band 3 cytoplasmic" evidence="11">
    <location>
        <begin position="56"/>
        <end position="98"/>
    </location>
</feature>
<feature type="transmembrane region" description="Helical" evidence="9">
    <location>
        <begin position="329"/>
        <end position="349"/>
    </location>
</feature>
<dbReference type="SUPFAM" id="SSF55804">
    <property type="entry name" value="Phoshotransferase/anion transport protein"/>
    <property type="match status" value="1"/>
</dbReference>
<keyword evidence="3" id="KW-0813">Transport</keyword>
<evidence type="ECO:0000256" key="7">
    <source>
        <dbReference type="ARBA" id="ARBA00023065"/>
    </source>
</evidence>
<feature type="transmembrane region" description="Helical" evidence="9">
    <location>
        <begin position="625"/>
        <end position="644"/>
    </location>
</feature>
<evidence type="ECO:0000256" key="3">
    <source>
        <dbReference type="ARBA" id="ARBA00022448"/>
    </source>
</evidence>
<feature type="transmembrane region" description="Helical" evidence="9">
    <location>
        <begin position="656"/>
        <end position="682"/>
    </location>
</feature>
<keyword evidence="4" id="KW-1003">Cell membrane</keyword>
<evidence type="ECO:0000259" key="10">
    <source>
        <dbReference type="Pfam" id="PF00955"/>
    </source>
</evidence>
<sequence length="880" mass="99736">MDQNAGRAAFSIASYQDFDEYYVPSMFVELDELRMGPARPVDEEKFIFHATDATCYHWLEKARWVKFEENYEDNSKRFSSAHVSPLKFKDIVEFRTLIDEHCDASISTAAGAMRQLVAILHKNGALVGQKDCDFMFNLFMGERFHPDVKTQSRLHIQPPESDLNNRFRQCAYFTDSGSELMQASNTFLEYSVVLPVDKNINPYNLGGMAPTIRHYQKEFVEYETKAVVKILSENSLPHTEEKRQPKSEQPETIKRKTQYRKPFLEDFCPPFVTFLKAVKPYVKRWPSDFADAFNSENAALTFTSILFVYFVCLAPAITFGALLNAQGTGTSVVLVIFCSGVYTFLFSLLSGQPQGIIGVTAPTFIIETSIVSVSKSFGLSNSIVRVWVSVYASIFGTVGLFFNASALTKHIRRSVEEVFNLFIAFFFILKALFTMFKVSIFWEKPQAFMPVKSIPLSPSDVKLPAYSKPNASLQVPQPYLAISQKNAVAGTTLFLAFLMLHFCMTLASLKRGTYFRRTIRKILGAFNVPLGIILVLALDQIFFQQFHLPTLDIPPSNRINASEWINPVSIDQIFNFGTADPGTVHGITVVIGFAVFLLVFTESSFNGITALKNKAIKPGIFEADFLLLLVAFPLISGFVGWPFVSGATVRTYIPIASLYGMFLYMGVMGMRDLTITHRILALMKRRKHWDDWEYIHGVPTPQILVFASIQILFVTILVILNIISEFVSTAAAASLVFPIVVLIYALIREFVLPRFSWIHSYLHQLDKKHKIAIVAENEVEQSENHFITSGPIIPFERNLSRGRMASTAGLLDAMPADPKMSSADLFHVEDLWREKRDIHKFSTINSFDGLRYRQILKHLSRAQNDELNEEEERLRETWAT</sequence>
<dbReference type="Gene3D" id="3.40.930.10">
    <property type="entry name" value="Mannitol-specific EII, Chain A"/>
    <property type="match status" value="1"/>
</dbReference>
<proteinExistence type="inferred from homology"/>
<protein>
    <recommendedName>
        <fullName evidence="14">Anion exchange protein</fullName>
    </recommendedName>
</protein>
<name>A0ABD2Q0C0_9PLAT</name>
<feature type="transmembrane region" description="Helical" evidence="9">
    <location>
        <begin position="703"/>
        <end position="723"/>
    </location>
</feature>
<keyword evidence="6 9" id="KW-1133">Transmembrane helix</keyword>
<keyword evidence="13" id="KW-1185">Reference proteome</keyword>
<evidence type="ECO:0000256" key="8">
    <source>
        <dbReference type="ARBA" id="ARBA00023136"/>
    </source>
</evidence>